<dbReference type="Proteomes" id="UP000663864">
    <property type="component" value="Unassembled WGS sequence"/>
</dbReference>
<keyword evidence="1" id="KW-0175">Coiled coil</keyword>
<sequence length="345" mass="40214">MPELSGQCEHELCSKQSHSKPIRLYQCSYHCRKMLCIEHLYEHEQYIEKHMHHRNQLEELFNNYSVIFDEDECLKEIKRLQKKLEEYQRLCGVTKNLLSIHSSHSSMENNEKFQKVIEAVKQAIKQENQSKSFSRMYSQFKNNNEGDAPQRMVNHPIDNIDRDRSNESEELILPTDDNGATDRVLGPIVVHYDGHDEHDPTAHNQISTSKNSSVCTSNINKSDPTNPVNEQLSTMSTEQVDMSKNNLYADEKTNQRLSYIKKFFIDIVNGRQSKEKNLTNEQCISHTLSLDASFDQILQSEQENFDKNEVNRQKLILSIRLTNMDFQNQSNSVHPYKGLSKEYVP</sequence>
<name>A0A814SHY3_9BILA</name>
<protein>
    <submittedName>
        <fullName evidence="3">Uncharacterized protein</fullName>
    </submittedName>
</protein>
<reference evidence="3" key="1">
    <citation type="submission" date="2021-02" db="EMBL/GenBank/DDBJ databases">
        <authorList>
            <person name="Nowell W R."/>
        </authorList>
    </citation>
    <scope>NUCLEOTIDE SEQUENCE</scope>
</reference>
<feature type="region of interest" description="Disordered" evidence="2">
    <location>
        <begin position="201"/>
        <end position="229"/>
    </location>
</feature>
<organism evidence="3 4">
    <name type="scientific">Rotaria sordida</name>
    <dbReference type="NCBI Taxonomy" id="392033"/>
    <lineage>
        <taxon>Eukaryota</taxon>
        <taxon>Metazoa</taxon>
        <taxon>Spiralia</taxon>
        <taxon>Gnathifera</taxon>
        <taxon>Rotifera</taxon>
        <taxon>Eurotatoria</taxon>
        <taxon>Bdelloidea</taxon>
        <taxon>Philodinida</taxon>
        <taxon>Philodinidae</taxon>
        <taxon>Rotaria</taxon>
    </lineage>
</organism>
<feature type="coiled-coil region" evidence="1">
    <location>
        <begin position="70"/>
        <end position="130"/>
    </location>
</feature>
<evidence type="ECO:0000256" key="2">
    <source>
        <dbReference type="SAM" id="MobiDB-lite"/>
    </source>
</evidence>
<gene>
    <name evidence="3" type="ORF">ZHD862_LOCUS20028</name>
</gene>
<proteinExistence type="predicted"/>
<comment type="caution">
    <text evidence="3">The sequence shown here is derived from an EMBL/GenBank/DDBJ whole genome shotgun (WGS) entry which is preliminary data.</text>
</comment>
<feature type="compositionally biased region" description="Polar residues" evidence="2">
    <location>
        <begin position="202"/>
        <end position="229"/>
    </location>
</feature>
<dbReference type="AlphaFoldDB" id="A0A814SHY3"/>
<dbReference type="EMBL" id="CAJNOT010001119">
    <property type="protein sequence ID" value="CAF1148377.1"/>
    <property type="molecule type" value="Genomic_DNA"/>
</dbReference>
<evidence type="ECO:0000313" key="3">
    <source>
        <dbReference type="EMBL" id="CAF1148377.1"/>
    </source>
</evidence>
<evidence type="ECO:0000313" key="4">
    <source>
        <dbReference type="Proteomes" id="UP000663864"/>
    </source>
</evidence>
<evidence type="ECO:0000256" key="1">
    <source>
        <dbReference type="SAM" id="Coils"/>
    </source>
</evidence>
<accession>A0A814SHY3</accession>